<reference evidence="2" key="1">
    <citation type="submission" date="2020-03" db="EMBL/GenBank/DDBJ databases">
        <authorList>
            <person name="Weist P."/>
        </authorList>
    </citation>
    <scope>NUCLEOTIDE SEQUENCE</scope>
</reference>
<keyword evidence="1" id="KW-0472">Membrane</keyword>
<keyword evidence="3" id="KW-1185">Reference proteome</keyword>
<protein>
    <submittedName>
        <fullName evidence="2">Uncharacterized protein</fullName>
    </submittedName>
</protein>
<comment type="caution">
    <text evidence="2">The sequence shown here is derived from an EMBL/GenBank/DDBJ whole genome shotgun (WGS) entry which is preliminary data.</text>
</comment>
<dbReference type="AlphaFoldDB" id="A0A9N7ZAL2"/>
<dbReference type="EMBL" id="CADEAL010004317">
    <property type="protein sequence ID" value="CAB1456886.1"/>
    <property type="molecule type" value="Genomic_DNA"/>
</dbReference>
<accession>A0A9N7ZAL2</accession>
<keyword evidence="1" id="KW-0812">Transmembrane</keyword>
<evidence type="ECO:0000256" key="1">
    <source>
        <dbReference type="SAM" id="Phobius"/>
    </source>
</evidence>
<evidence type="ECO:0000313" key="3">
    <source>
        <dbReference type="Proteomes" id="UP001153269"/>
    </source>
</evidence>
<organism evidence="2 3">
    <name type="scientific">Pleuronectes platessa</name>
    <name type="common">European plaice</name>
    <dbReference type="NCBI Taxonomy" id="8262"/>
    <lineage>
        <taxon>Eukaryota</taxon>
        <taxon>Metazoa</taxon>
        <taxon>Chordata</taxon>
        <taxon>Craniata</taxon>
        <taxon>Vertebrata</taxon>
        <taxon>Euteleostomi</taxon>
        <taxon>Actinopterygii</taxon>
        <taxon>Neopterygii</taxon>
        <taxon>Teleostei</taxon>
        <taxon>Neoteleostei</taxon>
        <taxon>Acanthomorphata</taxon>
        <taxon>Carangaria</taxon>
        <taxon>Pleuronectiformes</taxon>
        <taxon>Pleuronectoidei</taxon>
        <taxon>Pleuronectidae</taxon>
        <taxon>Pleuronectes</taxon>
    </lineage>
</organism>
<name>A0A9N7ZAL2_PLEPL</name>
<evidence type="ECO:0000313" key="2">
    <source>
        <dbReference type="EMBL" id="CAB1456886.1"/>
    </source>
</evidence>
<dbReference type="Proteomes" id="UP001153269">
    <property type="component" value="Unassembled WGS sequence"/>
</dbReference>
<feature type="transmembrane region" description="Helical" evidence="1">
    <location>
        <begin position="212"/>
        <end position="231"/>
    </location>
</feature>
<gene>
    <name evidence="2" type="ORF">PLEPLA_LOCUS44682</name>
</gene>
<sequence length="359" mass="39330">MEREREEEEKDVTSVMHHLRWLIEQKSRDSSDISSLAVTSGTTVEIWRFKTSTALSVAAHSQPDLLDTSTPLAAAARRTRWLYSQPGSIDTHPSLFLLWSSSHLPPSWAVLPWLPYPIGSDLGAPLRLGAIFNKSTCSNTPATPAKVIWFLSRFQFAVPPRRTSAVGFPFLLSSFSLGPGVCPWALWFPSQRFSRLPLRGAPDCAFNARHNVAPFVFALGSVFAVAALCAADPWPVRLGCTAVALLRAPPCSSVAPPLRFRYADPEGACASAWPVSQLRHRSAPACHRSLLYLLPFVTLLFLVLGGFRPAVLVVTLPRFSLSPTLSAGLTRRVRSDRELFPATLCFAFSSLGFPSSSRS</sequence>
<feature type="transmembrane region" description="Helical" evidence="1">
    <location>
        <begin position="165"/>
        <end position="187"/>
    </location>
</feature>
<feature type="transmembrane region" description="Helical" evidence="1">
    <location>
        <begin position="290"/>
        <end position="319"/>
    </location>
</feature>
<keyword evidence="1" id="KW-1133">Transmembrane helix</keyword>
<proteinExistence type="predicted"/>